<sequence length="292" mass="34031">MNNLPKTKIKEGFLGQTMVVLSPEQKEKAQQQPFFQNLFPDAIGYFPNAKHHNRSRKNGIEEYIFLYCLEGEGWVRINKKTITLTPNTAFIIPKNTAHKYGSSSKDAWSIYWIHFSGNYAATLYKRFSVSNQEAIKIAFDENRIIVLNEIIKLLENDFDDEKIELTHFKLIGLLSSLCYTNTLENNIDDAISHSIIFMKKNLNEILTIEALANQACYSISRYSELFKQKTGYSPIQYFIRLKIQKSCEYLHFTNLNIKEIAKEVGFDDPYYFSRSFKNQIGLSPMQYKKLNY</sequence>
<keyword evidence="1" id="KW-0805">Transcription regulation</keyword>
<dbReference type="CDD" id="cd06986">
    <property type="entry name" value="cupin_MmsR-like_N"/>
    <property type="match status" value="1"/>
</dbReference>
<dbReference type="InterPro" id="IPR037923">
    <property type="entry name" value="HTH-like"/>
</dbReference>
<dbReference type="PANTHER" id="PTHR43280">
    <property type="entry name" value="ARAC-FAMILY TRANSCRIPTIONAL REGULATOR"/>
    <property type="match status" value="1"/>
</dbReference>
<dbReference type="InterPro" id="IPR020449">
    <property type="entry name" value="Tscrpt_reg_AraC-type_HTH"/>
</dbReference>
<accession>A0A1D9PCS0</accession>
<dbReference type="GO" id="GO:0003700">
    <property type="term" value="F:DNA-binding transcription factor activity"/>
    <property type="evidence" value="ECO:0007669"/>
    <property type="project" value="InterPro"/>
</dbReference>
<dbReference type="SUPFAM" id="SSF51215">
    <property type="entry name" value="Regulatory protein AraC"/>
    <property type="match status" value="1"/>
</dbReference>
<proteinExistence type="predicted"/>
<dbReference type="PROSITE" id="PS01124">
    <property type="entry name" value="HTH_ARAC_FAMILY_2"/>
    <property type="match status" value="1"/>
</dbReference>
<dbReference type="Pfam" id="PF12833">
    <property type="entry name" value="HTH_18"/>
    <property type="match status" value="1"/>
</dbReference>
<keyword evidence="2" id="KW-0238">DNA-binding</keyword>
<dbReference type="Gene3D" id="1.10.10.60">
    <property type="entry name" value="Homeodomain-like"/>
    <property type="match status" value="2"/>
</dbReference>
<keyword evidence="6" id="KW-1185">Reference proteome</keyword>
<name>A0A1D9PCS0_9FLAO</name>
<evidence type="ECO:0000256" key="1">
    <source>
        <dbReference type="ARBA" id="ARBA00023015"/>
    </source>
</evidence>
<feature type="domain" description="HTH araC/xylS-type" evidence="4">
    <location>
        <begin position="192"/>
        <end position="290"/>
    </location>
</feature>
<dbReference type="KEGG" id="fcm:BIW12_13535"/>
<evidence type="ECO:0000259" key="4">
    <source>
        <dbReference type="PROSITE" id="PS01124"/>
    </source>
</evidence>
<reference evidence="5 6" key="1">
    <citation type="submission" date="2016-10" db="EMBL/GenBank/DDBJ databases">
        <title>Complete Genome Sequence of Flavobacterium sp. PK15.</title>
        <authorList>
            <person name="Ekwe A."/>
            <person name="Kim S.B."/>
        </authorList>
    </citation>
    <scope>NUCLEOTIDE SEQUENCE [LARGE SCALE GENOMIC DNA]</scope>
    <source>
        <strain evidence="5 6">PK15</strain>
    </source>
</reference>
<dbReference type="STRING" id="1306519.BIW12_13535"/>
<dbReference type="OrthoDB" id="9813413at2"/>
<evidence type="ECO:0000313" key="5">
    <source>
        <dbReference type="EMBL" id="APA00364.1"/>
    </source>
</evidence>
<dbReference type="AlphaFoldDB" id="A0A1D9PCS0"/>
<evidence type="ECO:0000256" key="2">
    <source>
        <dbReference type="ARBA" id="ARBA00023125"/>
    </source>
</evidence>
<dbReference type="EMBL" id="CP017774">
    <property type="protein sequence ID" value="APA00364.1"/>
    <property type="molecule type" value="Genomic_DNA"/>
</dbReference>
<evidence type="ECO:0000256" key="3">
    <source>
        <dbReference type="ARBA" id="ARBA00023163"/>
    </source>
</evidence>
<protein>
    <recommendedName>
        <fullName evidence="4">HTH araC/xylS-type domain-containing protein</fullName>
    </recommendedName>
</protein>
<dbReference type="Proteomes" id="UP000178198">
    <property type="component" value="Chromosome"/>
</dbReference>
<dbReference type="PANTHER" id="PTHR43280:SF30">
    <property type="entry name" value="MMSAB OPERON REGULATORY PROTEIN"/>
    <property type="match status" value="1"/>
</dbReference>
<dbReference type="SMART" id="SM00342">
    <property type="entry name" value="HTH_ARAC"/>
    <property type="match status" value="1"/>
</dbReference>
<dbReference type="Pfam" id="PF02311">
    <property type="entry name" value="AraC_binding"/>
    <property type="match status" value="1"/>
</dbReference>
<dbReference type="InterPro" id="IPR018060">
    <property type="entry name" value="HTH_AraC"/>
</dbReference>
<dbReference type="SUPFAM" id="SSF46689">
    <property type="entry name" value="Homeodomain-like"/>
    <property type="match status" value="2"/>
</dbReference>
<dbReference type="InterPro" id="IPR003313">
    <property type="entry name" value="AraC-bd"/>
</dbReference>
<dbReference type="InterPro" id="IPR009057">
    <property type="entry name" value="Homeodomain-like_sf"/>
</dbReference>
<dbReference type="Gene3D" id="2.60.120.280">
    <property type="entry name" value="Regulatory protein AraC"/>
    <property type="match status" value="1"/>
</dbReference>
<dbReference type="PRINTS" id="PR00032">
    <property type="entry name" value="HTHARAC"/>
</dbReference>
<keyword evidence="3" id="KW-0804">Transcription</keyword>
<organism evidence="5 6">
    <name type="scientific">Flavobacterium commune</name>
    <dbReference type="NCBI Taxonomy" id="1306519"/>
    <lineage>
        <taxon>Bacteria</taxon>
        <taxon>Pseudomonadati</taxon>
        <taxon>Bacteroidota</taxon>
        <taxon>Flavobacteriia</taxon>
        <taxon>Flavobacteriales</taxon>
        <taxon>Flavobacteriaceae</taxon>
        <taxon>Flavobacterium</taxon>
    </lineage>
</organism>
<evidence type="ECO:0000313" key="6">
    <source>
        <dbReference type="Proteomes" id="UP000178198"/>
    </source>
</evidence>
<dbReference type="RefSeq" id="WP_071185601.1">
    <property type="nucleotide sequence ID" value="NZ_CP017774.1"/>
</dbReference>
<gene>
    <name evidence="5" type="ORF">BIW12_13535</name>
</gene>
<dbReference type="GO" id="GO:0043565">
    <property type="term" value="F:sequence-specific DNA binding"/>
    <property type="evidence" value="ECO:0007669"/>
    <property type="project" value="InterPro"/>
</dbReference>